<organism evidence="1 2">
    <name type="scientific">Sphingobacterium deserti</name>
    <dbReference type="NCBI Taxonomy" id="1229276"/>
    <lineage>
        <taxon>Bacteria</taxon>
        <taxon>Pseudomonadati</taxon>
        <taxon>Bacteroidota</taxon>
        <taxon>Sphingobacteriia</taxon>
        <taxon>Sphingobacteriales</taxon>
        <taxon>Sphingobacteriaceae</taxon>
        <taxon>Sphingobacterium</taxon>
    </lineage>
</organism>
<reference evidence="1 2" key="2">
    <citation type="journal article" date="2015" name="PLoS ONE">
        <title>Whole-Genome Optical Mapping and Finished Genome Sequence of Sphingobacterium deserti sp. nov., a New Species Isolated from the Western Desert of China.</title>
        <authorList>
            <person name="Teng C."/>
            <person name="Zhou Z."/>
            <person name="Molnar I."/>
            <person name="Li X."/>
            <person name="Tang R."/>
            <person name="Chen M."/>
            <person name="Wang L."/>
            <person name="Su S."/>
            <person name="Zhang W."/>
            <person name="Lin M."/>
        </authorList>
    </citation>
    <scope>NUCLEOTIDE SEQUENCE [LARGE SCALE GENOMIC DNA]</scope>
    <source>
        <strain evidence="2">ACCC05744</strain>
    </source>
</reference>
<dbReference type="EMBL" id="JJMU01000026">
    <property type="protein sequence ID" value="KGE14433.1"/>
    <property type="molecule type" value="Genomic_DNA"/>
</dbReference>
<dbReference type="Proteomes" id="UP000031802">
    <property type="component" value="Unassembled WGS sequence"/>
</dbReference>
<reference evidence="2" key="1">
    <citation type="submission" date="2014-04" db="EMBL/GenBank/DDBJ databases">
        <title>Whole-Genome optical mapping and complete genome sequence of Sphingobacterium deserti sp. nov., a new spaces isolated from desert in the west of China.</title>
        <authorList>
            <person name="Teng C."/>
            <person name="Zhou Z."/>
            <person name="Li X."/>
            <person name="Chen M."/>
            <person name="Lin M."/>
            <person name="Wang L."/>
            <person name="Su S."/>
            <person name="Zhang C."/>
            <person name="Zhang W."/>
        </authorList>
    </citation>
    <scope>NUCLEOTIDE SEQUENCE [LARGE SCALE GENOMIC DNA]</scope>
    <source>
        <strain evidence="2">ACCC05744</strain>
    </source>
</reference>
<sequence>MLSKLNVEGLVWSFPKMPNRIDGTILNNQKKLPPKPRIFRIEEFYIIYQKI</sequence>
<proteinExistence type="predicted"/>
<keyword evidence="2" id="KW-1185">Reference proteome</keyword>
<gene>
    <name evidence="1" type="ORF">DI53_1860</name>
</gene>
<protein>
    <submittedName>
        <fullName evidence="1">Uncharacterized protein</fullName>
    </submittedName>
</protein>
<accession>A0A0B8T4C4</accession>
<evidence type="ECO:0000313" key="2">
    <source>
        <dbReference type="Proteomes" id="UP000031802"/>
    </source>
</evidence>
<evidence type="ECO:0000313" key="1">
    <source>
        <dbReference type="EMBL" id="KGE14433.1"/>
    </source>
</evidence>
<name>A0A0B8T4C4_9SPHI</name>
<dbReference type="STRING" id="1229276.DI53_1860"/>
<dbReference type="AlphaFoldDB" id="A0A0B8T4C4"/>
<comment type="caution">
    <text evidence="1">The sequence shown here is derived from an EMBL/GenBank/DDBJ whole genome shotgun (WGS) entry which is preliminary data.</text>
</comment>